<evidence type="ECO:0000256" key="8">
    <source>
        <dbReference type="ARBA" id="ARBA00023143"/>
    </source>
</evidence>
<evidence type="ECO:0000256" key="9">
    <source>
        <dbReference type="NCBIfam" id="TIGR01400"/>
    </source>
</evidence>
<evidence type="ECO:0000313" key="11">
    <source>
        <dbReference type="EMBL" id="MBU5437692.1"/>
    </source>
</evidence>
<gene>
    <name evidence="11" type="primary">fliR</name>
    <name evidence="11" type="ORF">KQI42_06720</name>
</gene>
<evidence type="ECO:0000256" key="10">
    <source>
        <dbReference type="RuleBase" id="RU362071"/>
    </source>
</evidence>
<comment type="function">
    <text evidence="1 10">Role in flagellar biosynthesis.</text>
</comment>
<evidence type="ECO:0000313" key="12">
    <source>
        <dbReference type="Proteomes" id="UP000749471"/>
    </source>
</evidence>
<dbReference type="NCBIfam" id="TIGR01400">
    <property type="entry name" value="fliR"/>
    <property type="match status" value="1"/>
</dbReference>
<feature type="transmembrane region" description="Helical" evidence="10">
    <location>
        <begin position="178"/>
        <end position="199"/>
    </location>
</feature>
<evidence type="ECO:0000256" key="2">
    <source>
        <dbReference type="ARBA" id="ARBA00009772"/>
    </source>
</evidence>
<evidence type="ECO:0000256" key="1">
    <source>
        <dbReference type="ARBA" id="ARBA00002578"/>
    </source>
</evidence>
<feature type="transmembrane region" description="Helical" evidence="10">
    <location>
        <begin position="118"/>
        <end position="138"/>
    </location>
</feature>
<dbReference type="InterPro" id="IPR006303">
    <property type="entry name" value="FliR"/>
</dbReference>
<comment type="similarity">
    <text evidence="2 10">Belongs to the FliR/MopE/SpaR family.</text>
</comment>
<protein>
    <recommendedName>
        <fullName evidence="3 9">Flagellar biosynthetic protein FliR</fullName>
    </recommendedName>
</protein>
<accession>A0ABS6E456</accession>
<dbReference type="Pfam" id="PF01311">
    <property type="entry name" value="Bac_export_1"/>
    <property type="match status" value="1"/>
</dbReference>
<comment type="subcellular location">
    <subcellularLocation>
        <location evidence="10">Cell membrane</location>
        <topology evidence="10">Multi-pass membrane protein</topology>
    </subcellularLocation>
    <subcellularLocation>
        <location evidence="10">Bacterial flagellum basal body</location>
    </subcellularLocation>
</comment>
<proteinExistence type="inferred from homology"/>
<keyword evidence="8 10" id="KW-0975">Bacterial flagellum</keyword>
<feature type="transmembrane region" description="Helical" evidence="10">
    <location>
        <begin position="76"/>
        <end position="97"/>
    </location>
</feature>
<organism evidence="11 12">
    <name type="scientific">Tissierella simiarum</name>
    <dbReference type="NCBI Taxonomy" id="2841534"/>
    <lineage>
        <taxon>Bacteria</taxon>
        <taxon>Bacillati</taxon>
        <taxon>Bacillota</taxon>
        <taxon>Tissierellia</taxon>
        <taxon>Tissierellales</taxon>
        <taxon>Tissierellaceae</taxon>
        <taxon>Tissierella</taxon>
    </lineage>
</organism>
<dbReference type="PANTHER" id="PTHR30065:SF1">
    <property type="entry name" value="SURFACE PRESENTATION OF ANTIGENS PROTEIN SPAR"/>
    <property type="match status" value="1"/>
</dbReference>
<feature type="transmembrane region" description="Helical" evidence="10">
    <location>
        <begin position="211"/>
        <end position="235"/>
    </location>
</feature>
<keyword evidence="11" id="KW-0282">Flagellum</keyword>
<evidence type="ECO:0000256" key="7">
    <source>
        <dbReference type="ARBA" id="ARBA00023136"/>
    </source>
</evidence>
<keyword evidence="11" id="KW-0969">Cilium</keyword>
<feature type="transmembrane region" description="Helical" evidence="10">
    <location>
        <begin position="12"/>
        <end position="32"/>
    </location>
</feature>
<dbReference type="RefSeq" id="WP_216518039.1">
    <property type="nucleotide sequence ID" value="NZ_JAHLPM010000004.1"/>
</dbReference>
<keyword evidence="11" id="KW-0966">Cell projection</keyword>
<dbReference type="InterPro" id="IPR002010">
    <property type="entry name" value="T3SS_IM_R"/>
</dbReference>
<reference evidence="11 12" key="1">
    <citation type="submission" date="2021-06" db="EMBL/GenBank/DDBJ databases">
        <authorList>
            <person name="Sun Q."/>
            <person name="Li D."/>
        </authorList>
    </citation>
    <scope>NUCLEOTIDE SEQUENCE [LARGE SCALE GENOMIC DNA]</scope>
    <source>
        <strain evidence="11 12">MSJ-40</strain>
    </source>
</reference>
<keyword evidence="6 10" id="KW-1133">Transmembrane helix</keyword>
<keyword evidence="4 10" id="KW-1003">Cell membrane</keyword>
<dbReference type="Proteomes" id="UP000749471">
    <property type="component" value="Unassembled WGS sequence"/>
</dbReference>
<keyword evidence="12" id="KW-1185">Reference proteome</keyword>
<dbReference type="EMBL" id="JAHLPM010000004">
    <property type="protein sequence ID" value="MBU5437692.1"/>
    <property type="molecule type" value="Genomic_DNA"/>
</dbReference>
<evidence type="ECO:0000256" key="5">
    <source>
        <dbReference type="ARBA" id="ARBA00022692"/>
    </source>
</evidence>
<evidence type="ECO:0000256" key="3">
    <source>
        <dbReference type="ARBA" id="ARBA00021717"/>
    </source>
</evidence>
<keyword evidence="5 10" id="KW-0812">Transmembrane</keyword>
<feature type="transmembrane region" description="Helical" evidence="10">
    <location>
        <begin position="44"/>
        <end position="64"/>
    </location>
</feature>
<dbReference type="PANTHER" id="PTHR30065">
    <property type="entry name" value="FLAGELLAR BIOSYNTHETIC PROTEIN FLIR"/>
    <property type="match status" value="1"/>
</dbReference>
<sequence>MNIFIDLILNRYQLFLLILVRTSGIFVFSPFFSSQNIPNTMKIGLSFTISLLLTTALTEIPNFTNDAMVFLIIKELMVGIIIGFISYAFFSTFYVMGQIIDMKIGFGMANVIDPQNRVQVPLMGNFYYILAFLVLLTINGHHTVIKALIDSYKFIPIGSFKYTQETINLLINTLAKSFAIGFKLSTPIVAVILITDIVLGIMSRTIPQMNVFVVGMPLKIVIGLIIISISMPIFYGVINGVFDEIIIDIYKFLKI</sequence>
<evidence type="ECO:0000256" key="6">
    <source>
        <dbReference type="ARBA" id="ARBA00022989"/>
    </source>
</evidence>
<comment type="caution">
    <text evidence="11">The sequence shown here is derived from an EMBL/GenBank/DDBJ whole genome shotgun (WGS) entry which is preliminary data.</text>
</comment>
<keyword evidence="7 10" id="KW-0472">Membrane</keyword>
<name>A0ABS6E456_9FIRM</name>
<evidence type="ECO:0000256" key="4">
    <source>
        <dbReference type="ARBA" id="ARBA00022475"/>
    </source>
</evidence>